<gene>
    <name evidence="2" type="ORF">SAMN04488579_11566</name>
</gene>
<evidence type="ECO:0000313" key="2">
    <source>
        <dbReference type="EMBL" id="SDY07944.1"/>
    </source>
</evidence>
<dbReference type="STRING" id="1528.SAMN04488579_11566"/>
<dbReference type="AlphaFoldDB" id="A0A1H3GZI4"/>
<dbReference type="InterPro" id="IPR007160">
    <property type="entry name" value="DUF362"/>
</dbReference>
<accession>A0A1H3GZI4</accession>
<name>A0A1H3GZI4_EUBBA</name>
<proteinExistence type="predicted"/>
<dbReference type="EMBL" id="FNOU01000015">
    <property type="protein sequence ID" value="SDY07944.1"/>
    <property type="molecule type" value="Genomic_DNA"/>
</dbReference>
<dbReference type="Pfam" id="PF04015">
    <property type="entry name" value="DUF362"/>
    <property type="match status" value="1"/>
</dbReference>
<dbReference type="OrthoDB" id="9807879at2"/>
<evidence type="ECO:0000313" key="3">
    <source>
        <dbReference type="Proteomes" id="UP000199652"/>
    </source>
</evidence>
<protein>
    <submittedName>
        <fullName evidence="2">Uncharacterized conserved protein, DUF362 family</fullName>
    </submittedName>
</protein>
<reference evidence="3" key="1">
    <citation type="submission" date="2016-10" db="EMBL/GenBank/DDBJ databases">
        <authorList>
            <person name="Varghese N."/>
            <person name="Submissions S."/>
        </authorList>
    </citation>
    <scope>NUCLEOTIDE SEQUENCE [LARGE SCALE GENOMIC DNA]</scope>
    <source>
        <strain evidence="3">VPI 5359</strain>
    </source>
</reference>
<dbReference type="RefSeq" id="WP_090245862.1">
    <property type="nucleotide sequence ID" value="NZ_FNOU01000015.1"/>
</dbReference>
<sequence>MSKPKVAVVKVERPEGNDQFLAGKYVRVEEDIQKIKAAVGKAIELSVGSLDEIIKEGDYVLIKPNLAFQAPPESFAVVDPRTIEAVVSYVKENSKAGKVVVGDNPSLGMHVGRAKPAFAESGMEEAARLGGADEVIYFDEKEVLPMDVPGAKVFKHATVFKPFLDADVVINLPKMKVHLAGTVTLGIKNWNGIIPNCHPSGQQQGCHRIDLGQKMADCLKIRQADLTIVDAVIGMEGQGPHAGTPIEMDLIVAGRSTPSVDAVACSIMGFDPMEIPAVRCAGTDGLGEINLDNIEVLGEPVASVMKHFKRPNGDPIGMYNGLTCCMQQTCDGCYVNVRGALDSFAISGINMDKFLKERGEVVVIAGGVPSFDPEICVDKTVFICGDCWEKFETADAVREGAKKAKKVVYYPGCAPVYIFSKLNTDLQKMAAGQDID</sequence>
<evidence type="ECO:0000259" key="1">
    <source>
        <dbReference type="Pfam" id="PF04015"/>
    </source>
</evidence>
<keyword evidence="3" id="KW-1185">Reference proteome</keyword>
<feature type="domain" description="DUF362" evidence="1">
    <location>
        <begin position="60"/>
        <end position="265"/>
    </location>
</feature>
<organism evidence="2 3">
    <name type="scientific">Eubacterium barkeri</name>
    <name type="common">Clostridium barkeri</name>
    <dbReference type="NCBI Taxonomy" id="1528"/>
    <lineage>
        <taxon>Bacteria</taxon>
        <taxon>Bacillati</taxon>
        <taxon>Bacillota</taxon>
        <taxon>Clostridia</taxon>
        <taxon>Eubacteriales</taxon>
        <taxon>Eubacteriaceae</taxon>
        <taxon>Eubacterium</taxon>
    </lineage>
</organism>
<dbReference type="Proteomes" id="UP000199652">
    <property type="component" value="Unassembled WGS sequence"/>
</dbReference>